<dbReference type="PANTHER" id="PTHR33204:SF18">
    <property type="entry name" value="TRANSCRIPTIONAL REGULATORY PROTEIN"/>
    <property type="match status" value="1"/>
</dbReference>
<dbReference type="GO" id="GO:0003677">
    <property type="term" value="F:DNA binding"/>
    <property type="evidence" value="ECO:0007669"/>
    <property type="project" value="UniProtKB-KW"/>
</dbReference>
<evidence type="ECO:0000313" key="5">
    <source>
        <dbReference type="EMBL" id="NYD20494.1"/>
    </source>
</evidence>
<dbReference type="Gene3D" id="1.10.10.10">
    <property type="entry name" value="Winged helix-like DNA-binding domain superfamily/Winged helix DNA-binding domain"/>
    <property type="match status" value="1"/>
</dbReference>
<dbReference type="InterPro" id="IPR036388">
    <property type="entry name" value="WH-like_DNA-bd_sf"/>
</dbReference>
<keyword evidence="1" id="KW-0805">Transcription regulation</keyword>
<gene>
    <name evidence="5" type="ORF">BJ968_000034</name>
</gene>
<sequence length="159" mass="17101">MGELIDDRDSWLDATCSIAATLDVVGNRSTLLLLREAALGTTRFDDFARRAAVSEPVAAARLKDLVAAGLLRRRSYREPGSRTRAEYVLTPKGQALVPVLTALRDWGDAWVVGRENATLTAEHEGCGASVHARLRCDAGHDVDPEELRTVAGPGLGARP</sequence>
<evidence type="ECO:0000313" key="6">
    <source>
        <dbReference type="Proteomes" id="UP000521922"/>
    </source>
</evidence>
<protein>
    <submittedName>
        <fullName evidence="5">DNA-binding HxlR family transcriptional regulator</fullName>
    </submittedName>
</protein>
<evidence type="ECO:0000256" key="3">
    <source>
        <dbReference type="ARBA" id="ARBA00023163"/>
    </source>
</evidence>
<proteinExistence type="predicted"/>
<dbReference type="RefSeq" id="WP_179748168.1">
    <property type="nucleotide sequence ID" value="NZ_BAAAGN010000002.1"/>
</dbReference>
<evidence type="ECO:0000256" key="2">
    <source>
        <dbReference type="ARBA" id="ARBA00023125"/>
    </source>
</evidence>
<name>A0A7Y9ARP7_9ACTN</name>
<accession>A0A7Y9ARP7</accession>
<dbReference type="AlphaFoldDB" id="A0A7Y9ARP7"/>
<reference evidence="5 6" key="1">
    <citation type="submission" date="2020-07" db="EMBL/GenBank/DDBJ databases">
        <title>Sequencing the genomes of 1000 actinobacteria strains.</title>
        <authorList>
            <person name="Klenk H.-P."/>
        </authorList>
    </citation>
    <scope>NUCLEOTIDE SEQUENCE [LARGE SCALE GENOMIC DNA]</scope>
    <source>
        <strain evidence="5 6">DSM 7487</strain>
    </source>
</reference>
<evidence type="ECO:0000256" key="1">
    <source>
        <dbReference type="ARBA" id="ARBA00023015"/>
    </source>
</evidence>
<dbReference type="SUPFAM" id="SSF46785">
    <property type="entry name" value="Winged helix' DNA-binding domain"/>
    <property type="match status" value="1"/>
</dbReference>
<comment type="caution">
    <text evidence="5">The sequence shown here is derived from an EMBL/GenBank/DDBJ whole genome shotgun (WGS) entry which is preliminary data.</text>
</comment>
<dbReference type="EMBL" id="JACCBB010000001">
    <property type="protein sequence ID" value="NYD20494.1"/>
    <property type="molecule type" value="Genomic_DNA"/>
</dbReference>
<keyword evidence="3" id="KW-0804">Transcription</keyword>
<dbReference type="InterPro" id="IPR036390">
    <property type="entry name" value="WH_DNA-bd_sf"/>
</dbReference>
<organism evidence="5 6">
    <name type="scientific">Kineococcus aurantiacus</name>
    <dbReference type="NCBI Taxonomy" id="37633"/>
    <lineage>
        <taxon>Bacteria</taxon>
        <taxon>Bacillati</taxon>
        <taxon>Actinomycetota</taxon>
        <taxon>Actinomycetes</taxon>
        <taxon>Kineosporiales</taxon>
        <taxon>Kineosporiaceae</taxon>
        <taxon>Kineococcus</taxon>
    </lineage>
</organism>
<keyword evidence="2 5" id="KW-0238">DNA-binding</keyword>
<dbReference type="InterPro" id="IPR002577">
    <property type="entry name" value="HTH_HxlR"/>
</dbReference>
<evidence type="ECO:0000259" key="4">
    <source>
        <dbReference type="PROSITE" id="PS51118"/>
    </source>
</evidence>
<keyword evidence="6" id="KW-1185">Reference proteome</keyword>
<dbReference type="Pfam" id="PF01638">
    <property type="entry name" value="HxlR"/>
    <property type="match status" value="1"/>
</dbReference>
<dbReference type="PROSITE" id="PS51118">
    <property type="entry name" value="HTH_HXLR"/>
    <property type="match status" value="1"/>
</dbReference>
<feature type="domain" description="HTH hxlR-type" evidence="4">
    <location>
        <begin position="16"/>
        <end position="115"/>
    </location>
</feature>
<dbReference type="Proteomes" id="UP000521922">
    <property type="component" value="Unassembled WGS sequence"/>
</dbReference>
<dbReference type="PANTHER" id="PTHR33204">
    <property type="entry name" value="TRANSCRIPTIONAL REGULATOR, MARR FAMILY"/>
    <property type="match status" value="1"/>
</dbReference>